<evidence type="ECO:0000259" key="5">
    <source>
        <dbReference type="SMART" id="SM00853"/>
    </source>
</evidence>
<dbReference type="Pfam" id="PF01119">
    <property type="entry name" value="DNA_mis_repair"/>
    <property type="match status" value="1"/>
</dbReference>
<comment type="function">
    <text evidence="4">This protein is involved in the repair of mismatches in DNA. It is required for dam-dependent methyl-directed DNA mismatch repair. May act as a 'molecular matchmaker', a protein that promotes the formation of a stable complex between two or more DNA-binding proteins in an ATP-dependent manner without itself being part of a final effector complex.</text>
</comment>
<dbReference type="OrthoDB" id="9763467at2"/>
<dbReference type="FunFam" id="3.30.565.10:FF:000003">
    <property type="entry name" value="DNA mismatch repair endonuclease MutL"/>
    <property type="match status" value="1"/>
</dbReference>
<dbReference type="InterPro" id="IPR020568">
    <property type="entry name" value="Ribosomal_Su5_D2-typ_SF"/>
</dbReference>
<dbReference type="SUPFAM" id="SSF54211">
    <property type="entry name" value="Ribosomal protein S5 domain 2-like"/>
    <property type="match status" value="1"/>
</dbReference>
<dbReference type="GO" id="GO:0016887">
    <property type="term" value="F:ATP hydrolysis activity"/>
    <property type="evidence" value="ECO:0007669"/>
    <property type="project" value="InterPro"/>
</dbReference>
<dbReference type="SMART" id="SM00853">
    <property type="entry name" value="MutL_C"/>
    <property type="match status" value="1"/>
</dbReference>
<dbReference type="InterPro" id="IPR036890">
    <property type="entry name" value="HATPase_C_sf"/>
</dbReference>
<dbReference type="Gene3D" id="3.30.230.10">
    <property type="match status" value="1"/>
</dbReference>
<evidence type="ECO:0000256" key="3">
    <source>
        <dbReference type="ARBA" id="ARBA00023204"/>
    </source>
</evidence>
<dbReference type="SMART" id="SM01340">
    <property type="entry name" value="DNA_mis_repair"/>
    <property type="match status" value="1"/>
</dbReference>
<evidence type="ECO:0000256" key="2">
    <source>
        <dbReference type="ARBA" id="ARBA00022763"/>
    </source>
</evidence>
<dbReference type="GO" id="GO:0006298">
    <property type="term" value="P:mismatch repair"/>
    <property type="evidence" value="ECO:0007669"/>
    <property type="project" value="UniProtKB-UniRule"/>
</dbReference>
<feature type="domain" description="DNA mismatch repair protein S5" evidence="6">
    <location>
        <begin position="209"/>
        <end position="327"/>
    </location>
</feature>
<keyword evidence="2 4" id="KW-0227">DNA damage</keyword>
<gene>
    <name evidence="4" type="primary">mutL</name>
    <name evidence="7" type="ORF">SAMN02745136_00241</name>
</gene>
<dbReference type="STRING" id="1121322.SAMN02745136_00241"/>
<evidence type="ECO:0000256" key="4">
    <source>
        <dbReference type="HAMAP-Rule" id="MF_00149"/>
    </source>
</evidence>
<dbReference type="NCBIfam" id="TIGR00585">
    <property type="entry name" value="mutl"/>
    <property type="match status" value="1"/>
</dbReference>
<dbReference type="EMBL" id="FRAC01000006">
    <property type="protein sequence ID" value="SHJ51306.1"/>
    <property type="molecule type" value="Genomic_DNA"/>
</dbReference>
<accession>A0A1M6JX83</accession>
<feature type="domain" description="MutL C-terminal dimerisation" evidence="5">
    <location>
        <begin position="560"/>
        <end position="702"/>
    </location>
</feature>
<organism evidence="7 8">
    <name type="scientific">Anaerocolumna jejuensis DSM 15929</name>
    <dbReference type="NCBI Taxonomy" id="1121322"/>
    <lineage>
        <taxon>Bacteria</taxon>
        <taxon>Bacillati</taxon>
        <taxon>Bacillota</taxon>
        <taxon>Clostridia</taxon>
        <taxon>Lachnospirales</taxon>
        <taxon>Lachnospiraceae</taxon>
        <taxon>Anaerocolumna</taxon>
    </lineage>
</organism>
<sequence length="746" mass="83338">MPRITVLDDATINQIAAGEVIERPSAVVKELVENSVDAGATVITVEIKEGGISFIRITDNGSGIEESDMPYVFLRHSTSKIRNADDLLRIKSLGFRGEALSSIAAISQVELVTKTAESFTGIRYLIDGGVEKGTENIGCPSGTTFIIRNLFFNTPARRKFLKSPQTEAGYIQDFMERIAISHPEISFKFIISGQIKLHTSGNNNQRDVIYHIYGRDITSHLVSVKSEEDSFSMSGFIAKPAISRGNRNYENYFINGRFVRNPIIYKAIEEAFKPYIMLHRYPFTALMLTVDTELIDVNVHPAKLEVRFKNGEELFQFIYKSLKNTLEGRDLITEVYLTKEEEKEKVNQKLPEPFEIKRRQEEGHSYQAPQRTFQGTNASQADPAIKEAVRETEIGRLKSYVDSAPSFLKENMDRRRMEGQEGEELLLEEAAYPNSFSQAFTEQLVQKMSEEAADGAAKEIAGDMAREAAGNMTKEAAFGAAMEAGGNAAAGVTGIAAREAIENADANVLQEAVPGPVTEAARNSADYAAQKAASETPENTASAYEQISFLSREAVTGHKIIGQLFNTYWIVEFGDKMFIIDQHAAHEKVLYERIVKKLKEKEHFSQQLMPPIILSLNMREKEALVNNLDFLTEAGFEFEEFGGKEYAVRAVPGDLYNLVHYDVLIEIIDGLTEEGYNNTPEIILDKIASMSCKAAVKGSHKLSVEEAHALIEQLLTLENPYNCPHGRPVIISMSKYEVERKFKRIV</sequence>
<evidence type="ECO:0000313" key="7">
    <source>
        <dbReference type="EMBL" id="SHJ51306.1"/>
    </source>
</evidence>
<keyword evidence="8" id="KW-1185">Reference proteome</keyword>
<dbReference type="InterPro" id="IPR002099">
    <property type="entry name" value="MutL/Mlh/PMS"/>
</dbReference>
<proteinExistence type="inferred from homology"/>
<dbReference type="InterPro" id="IPR037198">
    <property type="entry name" value="MutL_C_sf"/>
</dbReference>
<dbReference type="AlphaFoldDB" id="A0A1M6JX83"/>
<dbReference type="Pfam" id="PF13589">
    <property type="entry name" value="HATPase_c_3"/>
    <property type="match status" value="1"/>
</dbReference>
<dbReference type="GO" id="GO:0030983">
    <property type="term" value="F:mismatched DNA binding"/>
    <property type="evidence" value="ECO:0007669"/>
    <property type="project" value="InterPro"/>
</dbReference>
<dbReference type="InterPro" id="IPR014790">
    <property type="entry name" value="MutL_C"/>
</dbReference>
<dbReference type="GO" id="GO:0032300">
    <property type="term" value="C:mismatch repair complex"/>
    <property type="evidence" value="ECO:0007669"/>
    <property type="project" value="InterPro"/>
</dbReference>
<dbReference type="GO" id="GO:0005524">
    <property type="term" value="F:ATP binding"/>
    <property type="evidence" value="ECO:0007669"/>
    <property type="project" value="InterPro"/>
</dbReference>
<dbReference type="GO" id="GO:0140664">
    <property type="term" value="F:ATP-dependent DNA damage sensor activity"/>
    <property type="evidence" value="ECO:0007669"/>
    <property type="project" value="InterPro"/>
</dbReference>
<dbReference type="InterPro" id="IPR014762">
    <property type="entry name" value="DNA_mismatch_repair_CS"/>
</dbReference>
<dbReference type="Gene3D" id="3.30.1370.100">
    <property type="entry name" value="MutL, C-terminal domain, regulatory subdomain"/>
    <property type="match status" value="1"/>
</dbReference>
<dbReference type="HAMAP" id="MF_00149">
    <property type="entry name" value="DNA_mis_repair"/>
    <property type="match status" value="1"/>
</dbReference>
<reference evidence="7 8" key="1">
    <citation type="submission" date="2016-11" db="EMBL/GenBank/DDBJ databases">
        <authorList>
            <person name="Jaros S."/>
            <person name="Januszkiewicz K."/>
            <person name="Wedrychowicz H."/>
        </authorList>
    </citation>
    <scope>NUCLEOTIDE SEQUENCE [LARGE SCALE GENOMIC DNA]</scope>
    <source>
        <strain evidence="7 8">DSM 15929</strain>
    </source>
</reference>
<name>A0A1M6JX83_9FIRM</name>
<dbReference type="Gene3D" id="3.30.565.10">
    <property type="entry name" value="Histidine kinase-like ATPase, C-terminal domain"/>
    <property type="match status" value="1"/>
</dbReference>
<dbReference type="InterPro" id="IPR013507">
    <property type="entry name" value="DNA_mismatch_S5_2-like"/>
</dbReference>
<dbReference type="CDD" id="cd00782">
    <property type="entry name" value="MutL_Trans"/>
    <property type="match status" value="1"/>
</dbReference>
<dbReference type="InterPro" id="IPR014721">
    <property type="entry name" value="Ribsml_uS5_D2-typ_fold_subgr"/>
</dbReference>
<dbReference type="Gene3D" id="3.30.1540.20">
    <property type="entry name" value="MutL, C-terminal domain, dimerisation subdomain"/>
    <property type="match status" value="1"/>
</dbReference>
<dbReference type="PROSITE" id="PS00058">
    <property type="entry name" value="DNA_MISMATCH_REPAIR_1"/>
    <property type="match status" value="1"/>
</dbReference>
<dbReference type="Pfam" id="PF08676">
    <property type="entry name" value="MutL_C"/>
    <property type="match status" value="1"/>
</dbReference>
<dbReference type="CDD" id="cd16926">
    <property type="entry name" value="HATPase_MutL-MLH-PMS-like"/>
    <property type="match status" value="1"/>
</dbReference>
<dbReference type="InterPro" id="IPR042120">
    <property type="entry name" value="MutL_C_dimsub"/>
</dbReference>
<dbReference type="PANTHER" id="PTHR10073:SF12">
    <property type="entry name" value="DNA MISMATCH REPAIR PROTEIN MLH1"/>
    <property type="match status" value="1"/>
</dbReference>
<dbReference type="SUPFAM" id="SSF118116">
    <property type="entry name" value="DNA mismatch repair protein MutL"/>
    <property type="match status" value="1"/>
</dbReference>
<evidence type="ECO:0000256" key="1">
    <source>
        <dbReference type="ARBA" id="ARBA00006082"/>
    </source>
</evidence>
<protein>
    <recommendedName>
        <fullName evidence="4">DNA mismatch repair protein MutL</fullName>
    </recommendedName>
</protein>
<evidence type="ECO:0000259" key="6">
    <source>
        <dbReference type="SMART" id="SM01340"/>
    </source>
</evidence>
<dbReference type="RefSeq" id="WP_073272088.1">
    <property type="nucleotide sequence ID" value="NZ_FRAC01000006.1"/>
</dbReference>
<dbReference type="Proteomes" id="UP000184386">
    <property type="component" value="Unassembled WGS sequence"/>
</dbReference>
<dbReference type="PANTHER" id="PTHR10073">
    <property type="entry name" value="DNA MISMATCH REPAIR PROTEIN MLH, PMS, MUTL"/>
    <property type="match status" value="1"/>
</dbReference>
<keyword evidence="3 4" id="KW-0234">DNA repair</keyword>
<dbReference type="InterPro" id="IPR038973">
    <property type="entry name" value="MutL/Mlh/Pms-like"/>
</dbReference>
<dbReference type="SUPFAM" id="SSF55874">
    <property type="entry name" value="ATPase domain of HSP90 chaperone/DNA topoisomerase II/histidine kinase"/>
    <property type="match status" value="1"/>
</dbReference>
<evidence type="ECO:0000313" key="8">
    <source>
        <dbReference type="Proteomes" id="UP000184386"/>
    </source>
</evidence>
<comment type="similarity">
    <text evidence="1 4">Belongs to the DNA mismatch repair MutL/HexB family.</text>
</comment>
<dbReference type="InterPro" id="IPR020667">
    <property type="entry name" value="DNA_mismatch_repair_MutL"/>
</dbReference>
<dbReference type="InterPro" id="IPR042121">
    <property type="entry name" value="MutL_C_regsub"/>
</dbReference>